<evidence type="ECO:0000313" key="3">
    <source>
        <dbReference type="Proteomes" id="UP000199337"/>
    </source>
</evidence>
<dbReference type="Proteomes" id="UP000199337">
    <property type="component" value="Unassembled WGS sequence"/>
</dbReference>
<name>A0A1I2PKP4_9FIRM</name>
<dbReference type="AlphaFoldDB" id="A0A1I2PKP4"/>
<accession>A0A1I2PKP4</accession>
<gene>
    <name evidence="2" type="ORF">SAMN05660649_00958</name>
</gene>
<feature type="transmembrane region" description="Helical" evidence="1">
    <location>
        <begin position="64"/>
        <end position="84"/>
    </location>
</feature>
<reference evidence="3" key="1">
    <citation type="submission" date="2016-10" db="EMBL/GenBank/DDBJ databases">
        <authorList>
            <person name="Varghese N."/>
            <person name="Submissions S."/>
        </authorList>
    </citation>
    <scope>NUCLEOTIDE SEQUENCE [LARGE SCALE GENOMIC DNA]</scope>
    <source>
        <strain evidence="3">DSM 17038</strain>
    </source>
</reference>
<keyword evidence="1" id="KW-1133">Transmembrane helix</keyword>
<feature type="transmembrane region" description="Helical" evidence="1">
    <location>
        <begin position="91"/>
        <end position="111"/>
    </location>
</feature>
<evidence type="ECO:0000313" key="2">
    <source>
        <dbReference type="EMBL" id="SFG16742.1"/>
    </source>
</evidence>
<keyword evidence="1" id="KW-0812">Transmembrane</keyword>
<dbReference type="EMBL" id="FOOX01000002">
    <property type="protein sequence ID" value="SFG16742.1"/>
    <property type="molecule type" value="Genomic_DNA"/>
</dbReference>
<keyword evidence="3" id="KW-1185">Reference proteome</keyword>
<proteinExistence type="predicted"/>
<evidence type="ECO:0000256" key="1">
    <source>
        <dbReference type="SAM" id="Phobius"/>
    </source>
</evidence>
<feature type="transmembrane region" description="Helical" evidence="1">
    <location>
        <begin position="39"/>
        <end position="58"/>
    </location>
</feature>
<protein>
    <submittedName>
        <fullName evidence="2">Uncharacterized protein</fullName>
    </submittedName>
</protein>
<keyword evidence="1" id="KW-0472">Membrane</keyword>
<feature type="transmembrane region" description="Helical" evidence="1">
    <location>
        <begin position="6"/>
        <end position="27"/>
    </location>
</feature>
<organism evidence="2 3">
    <name type="scientific">Desulfotruncus arcticus DSM 17038</name>
    <dbReference type="NCBI Taxonomy" id="1121424"/>
    <lineage>
        <taxon>Bacteria</taxon>
        <taxon>Bacillati</taxon>
        <taxon>Bacillota</taxon>
        <taxon>Clostridia</taxon>
        <taxon>Eubacteriales</taxon>
        <taxon>Desulfallaceae</taxon>
        <taxon>Desulfotruncus</taxon>
    </lineage>
</organism>
<sequence length="117" mass="12806">MSEIARLLSLLATTTSIGSIIFIYNKTNISSQKIMSQKILSAGTLALSLTLVSFTWRYEDVSPLTQLILTLGASISFILTCIMVQYNKLKLATYATISTIILATLHTLIAFTTTLLN</sequence>